<dbReference type="Proteomes" id="UP000596742">
    <property type="component" value="Unassembled WGS sequence"/>
</dbReference>
<keyword evidence="1" id="KW-0040">ANK repeat</keyword>
<evidence type="ECO:0000313" key="3">
    <source>
        <dbReference type="Proteomes" id="UP000596742"/>
    </source>
</evidence>
<name>A0A8B6F787_MYTGA</name>
<dbReference type="SMART" id="SM00248">
    <property type="entry name" value="ANK"/>
    <property type="match status" value="2"/>
</dbReference>
<organism evidence="2 3">
    <name type="scientific">Mytilus galloprovincialis</name>
    <name type="common">Mediterranean mussel</name>
    <dbReference type="NCBI Taxonomy" id="29158"/>
    <lineage>
        <taxon>Eukaryota</taxon>
        <taxon>Metazoa</taxon>
        <taxon>Spiralia</taxon>
        <taxon>Lophotrochozoa</taxon>
        <taxon>Mollusca</taxon>
        <taxon>Bivalvia</taxon>
        <taxon>Autobranchia</taxon>
        <taxon>Pteriomorphia</taxon>
        <taxon>Mytilida</taxon>
        <taxon>Mytiloidea</taxon>
        <taxon>Mytilidae</taxon>
        <taxon>Mytilinae</taxon>
        <taxon>Mytilus</taxon>
    </lineage>
</organism>
<dbReference type="PANTHER" id="PTHR24192:SF3">
    <property type="entry name" value="ANKYRIN REPEAT DOMAIN 40"/>
    <property type="match status" value="1"/>
</dbReference>
<dbReference type="InterPro" id="IPR002110">
    <property type="entry name" value="Ankyrin_rpt"/>
</dbReference>
<comment type="caution">
    <text evidence="2">The sequence shown here is derived from an EMBL/GenBank/DDBJ whole genome shotgun (WGS) entry which is preliminary data.</text>
</comment>
<dbReference type="OrthoDB" id="5946465at2759"/>
<dbReference type="InterPro" id="IPR039195">
    <property type="entry name" value="ANKRD40"/>
</dbReference>
<reference evidence="2" key="1">
    <citation type="submission" date="2018-11" db="EMBL/GenBank/DDBJ databases">
        <authorList>
            <person name="Alioto T."/>
            <person name="Alioto T."/>
        </authorList>
    </citation>
    <scope>NUCLEOTIDE SEQUENCE</scope>
</reference>
<dbReference type="EMBL" id="UYJE01006407">
    <property type="protein sequence ID" value="VDI45785.1"/>
    <property type="molecule type" value="Genomic_DNA"/>
</dbReference>
<dbReference type="Pfam" id="PF13637">
    <property type="entry name" value="Ank_4"/>
    <property type="match status" value="1"/>
</dbReference>
<dbReference type="InterPro" id="IPR036770">
    <property type="entry name" value="Ankyrin_rpt-contain_sf"/>
</dbReference>
<gene>
    <name evidence="2" type="ORF">MGAL_10B010558</name>
</gene>
<dbReference type="PROSITE" id="PS50088">
    <property type="entry name" value="ANK_REPEAT"/>
    <property type="match status" value="1"/>
</dbReference>
<evidence type="ECO:0000313" key="2">
    <source>
        <dbReference type="EMBL" id="VDI45785.1"/>
    </source>
</evidence>
<sequence length="201" mass="22647">MIYLQKLHTAAISGDIEASKFCLKIAADIDYQELDGKTALHFAAQNGHLQVTKYLVEVAGISHLVSTRKGETPYDLAGAKKVGQYKKVMKYLQFHELRLIPEGINVFIENLDEGSGIAQSFIDQKACWHKSGNLKLNRTKLNRAEKQTSHERIDDKATTSKRKLDIAFPFSPPVTRLCAFSVMKMDKNPFMSPKRLDKIHG</sequence>
<keyword evidence="3" id="KW-1185">Reference proteome</keyword>
<dbReference type="SUPFAM" id="SSF48403">
    <property type="entry name" value="Ankyrin repeat"/>
    <property type="match status" value="1"/>
</dbReference>
<feature type="repeat" description="ANK" evidence="1">
    <location>
        <begin position="35"/>
        <end position="57"/>
    </location>
</feature>
<dbReference type="Gene3D" id="1.25.40.20">
    <property type="entry name" value="Ankyrin repeat-containing domain"/>
    <property type="match status" value="1"/>
</dbReference>
<accession>A0A8B6F787</accession>
<dbReference type="PROSITE" id="PS50297">
    <property type="entry name" value="ANK_REP_REGION"/>
    <property type="match status" value="1"/>
</dbReference>
<dbReference type="AlphaFoldDB" id="A0A8B6F787"/>
<dbReference type="PANTHER" id="PTHR24192">
    <property type="entry name" value="ANKYRIN REPEAT DOMAIN 40"/>
    <property type="match status" value="1"/>
</dbReference>
<proteinExistence type="predicted"/>
<protein>
    <submittedName>
        <fullName evidence="2">Uncharacterized protein</fullName>
    </submittedName>
</protein>
<evidence type="ECO:0000256" key="1">
    <source>
        <dbReference type="PROSITE-ProRule" id="PRU00023"/>
    </source>
</evidence>